<name>A0A9Q0MAZ5_BLOTA</name>
<dbReference type="GO" id="GO:0016592">
    <property type="term" value="C:mediator complex"/>
    <property type="evidence" value="ECO:0007669"/>
    <property type="project" value="InterPro"/>
</dbReference>
<dbReference type="GO" id="GO:0006357">
    <property type="term" value="P:regulation of transcription by RNA polymerase II"/>
    <property type="evidence" value="ECO:0007669"/>
    <property type="project" value="InterPro"/>
</dbReference>
<dbReference type="Pfam" id="PF10018">
    <property type="entry name" value="Med4"/>
    <property type="match status" value="1"/>
</dbReference>
<reference evidence="11" key="1">
    <citation type="submission" date="2022-12" db="EMBL/GenBank/DDBJ databases">
        <title>Genome assemblies of Blomia tropicalis.</title>
        <authorList>
            <person name="Cui Y."/>
        </authorList>
    </citation>
    <scope>NUCLEOTIDE SEQUENCE</scope>
    <source>
        <tissue evidence="11">Adult mites</tissue>
    </source>
</reference>
<dbReference type="OMA" id="LEMRLGM"/>
<feature type="region of interest" description="Disordered" evidence="10">
    <location>
        <begin position="190"/>
        <end position="265"/>
    </location>
</feature>
<feature type="compositionally biased region" description="Polar residues" evidence="10">
    <location>
        <begin position="212"/>
        <end position="232"/>
    </location>
</feature>
<comment type="subunit">
    <text evidence="8">Component of the Mediator complex.</text>
</comment>
<keyword evidence="5 8" id="KW-0804">Transcription</keyword>
<evidence type="ECO:0000256" key="3">
    <source>
        <dbReference type="ARBA" id="ARBA00020629"/>
    </source>
</evidence>
<dbReference type="Proteomes" id="UP001142055">
    <property type="component" value="Chromosome 1"/>
</dbReference>
<comment type="function">
    <text evidence="8">Component of the Mediator complex, a coactivator involved in the regulated transcription of nearly all RNA polymerase II-dependent genes. Mediator functions as a bridge to convey information from gene-specific regulatory proteins to the basal RNA polymerase II transcription machinery. Mediator is recruited to promoters by direct interactions with regulatory proteins and serves as a scaffold for the assembly of a functional preinitiation complex with RNA polymerase II and the general transcription factors.</text>
</comment>
<dbReference type="GO" id="GO:0003712">
    <property type="term" value="F:transcription coregulator activity"/>
    <property type="evidence" value="ECO:0007669"/>
    <property type="project" value="InterPro"/>
</dbReference>
<protein>
    <recommendedName>
        <fullName evidence="3 8">Mediator of RNA polymerase II transcription subunit 4</fullName>
    </recommendedName>
    <alternativeName>
        <fullName evidence="7 8">Mediator complex subunit 4</fullName>
    </alternativeName>
</protein>
<keyword evidence="6 8" id="KW-0539">Nucleus</keyword>
<sequence>MDNCPRDRLINTVNDIELISKEMLEYYLTPKHVRQNLMFDGNQLAELLVRKDQELKDEIEKAKEQELIQTKIDSLRSEVEKYDEELKKLQKNLKDAEHILATGIYQAKQKLALVQKAAQHPILTEELIKFAHKISADHSVASPYNWEIGDQRRPYPTDLEMKSGLLANSNDANLSSLLQQQQNQYVHQNQQQLQQEQQPLIRPGSASASSSPYPWSNQYDVKPNINTLNSGTFDHHMELNKSNKDNDDVEVMSTDSSSSSSSDSQ</sequence>
<keyword evidence="4 8" id="KW-0805">Transcription regulation</keyword>
<gene>
    <name evidence="8" type="primary">MED4</name>
    <name evidence="11" type="ORF">RDWZM_001086</name>
</gene>
<dbReference type="AlphaFoldDB" id="A0A9Q0MAZ5"/>
<dbReference type="EMBL" id="JAPWDV010000001">
    <property type="protein sequence ID" value="KAJ6222541.1"/>
    <property type="molecule type" value="Genomic_DNA"/>
</dbReference>
<evidence type="ECO:0000256" key="4">
    <source>
        <dbReference type="ARBA" id="ARBA00023015"/>
    </source>
</evidence>
<evidence type="ECO:0000256" key="9">
    <source>
        <dbReference type="SAM" id="Coils"/>
    </source>
</evidence>
<proteinExistence type="inferred from homology"/>
<dbReference type="PANTHER" id="PTHR13208">
    <property type="entry name" value="MEDIATOR OF RNA POLYMERASE II TRANSCRIPTION SUBUNIT 4"/>
    <property type="match status" value="1"/>
</dbReference>
<keyword evidence="8" id="KW-0010">Activator</keyword>
<evidence type="ECO:0000256" key="5">
    <source>
        <dbReference type="ARBA" id="ARBA00023163"/>
    </source>
</evidence>
<evidence type="ECO:0000313" key="11">
    <source>
        <dbReference type="EMBL" id="KAJ6222541.1"/>
    </source>
</evidence>
<feature type="coiled-coil region" evidence="9">
    <location>
        <begin position="45"/>
        <end position="99"/>
    </location>
</feature>
<feature type="compositionally biased region" description="Basic and acidic residues" evidence="10">
    <location>
        <begin position="233"/>
        <end position="246"/>
    </location>
</feature>
<keyword evidence="12" id="KW-1185">Reference proteome</keyword>
<evidence type="ECO:0000256" key="1">
    <source>
        <dbReference type="ARBA" id="ARBA00004123"/>
    </source>
</evidence>
<comment type="caution">
    <text evidence="11">The sequence shown here is derived from an EMBL/GenBank/DDBJ whole genome shotgun (WGS) entry which is preliminary data.</text>
</comment>
<dbReference type="InterPro" id="IPR019258">
    <property type="entry name" value="Mediator_Med4"/>
</dbReference>
<evidence type="ECO:0000313" key="12">
    <source>
        <dbReference type="Proteomes" id="UP001142055"/>
    </source>
</evidence>
<evidence type="ECO:0000256" key="7">
    <source>
        <dbReference type="ARBA" id="ARBA00031257"/>
    </source>
</evidence>
<feature type="compositionally biased region" description="Low complexity" evidence="10">
    <location>
        <begin position="253"/>
        <end position="265"/>
    </location>
</feature>
<comment type="subcellular location">
    <subcellularLocation>
        <location evidence="1 8">Nucleus</location>
    </subcellularLocation>
</comment>
<dbReference type="GO" id="GO:0070847">
    <property type="term" value="C:core mediator complex"/>
    <property type="evidence" value="ECO:0007669"/>
    <property type="project" value="TreeGrafter"/>
</dbReference>
<evidence type="ECO:0000256" key="2">
    <source>
        <dbReference type="ARBA" id="ARBA00009626"/>
    </source>
</evidence>
<accession>A0A9Q0MAZ5</accession>
<dbReference type="PANTHER" id="PTHR13208:SF2">
    <property type="entry name" value="MEDIATOR OF RNA POLYMERASE II TRANSCRIPTION SUBUNIT 4"/>
    <property type="match status" value="1"/>
</dbReference>
<evidence type="ECO:0000256" key="8">
    <source>
        <dbReference type="RuleBase" id="RU364141"/>
    </source>
</evidence>
<feature type="compositionally biased region" description="Low complexity" evidence="10">
    <location>
        <begin position="190"/>
        <end position="211"/>
    </location>
</feature>
<evidence type="ECO:0000256" key="6">
    <source>
        <dbReference type="ARBA" id="ARBA00023242"/>
    </source>
</evidence>
<keyword evidence="9" id="KW-0175">Coiled coil</keyword>
<comment type="similarity">
    <text evidence="2 8">Belongs to the Mediator complex subunit 4 family.</text>
</comment>
<organism evidence="11 12">
    <name type="scientific">Blomia tropicalis</name>
    <name type="common">Mite</name>
    <dbReference type="NCBI Taxonomy" id="40697"/>
    <lineage>
        <taxon>Eukaryota</taxon>
        <taxon>Metazoa</taxon>
        <taxon>Ecdysozoa</taxon>
        <taxon>Arthropoda</taxon>
        <taxon>Chelicerata</taxon>
        <taxon>Arachnida</taxon>
        <taxon>Acari</taxon>
        <taxon>Acariformes</taxon>
        <taxon>Sarcoptiformes</taxon>
        <taxon>Astigmata</taxon>
        <taxon>Glycyphagoidea</taxon>
        <taxon>Echimyopodidae</taxon>
        <taxon>Blomia</taxon>
    </lineage>
</organism>
<evidence type="ECO:0000256" key="10">
    <source>
        <dbReference type="SAM" id="MobiDB-lite"/>
    </source>
</evidence>